<organism evidence="8 9">
    <name type="scientific">Tardibacter chloracetimidivorans</name>
    <dbReference type="NCBI Taxonomy" id="1921510"/>
    <lineage>
        <taxon>Bacteria</taxon>
        <taxon>Pseudomonadati</taxon>
        <taxon>Pseudomonadota</taxon>
        <taxon>Alphaproteobacteria</taxon>
        <taxon>Sphingomonadales</taxon>
        <taxon>Sphingomonadaceae</taxon>
        <taxon>Tardibacter</taxon>
    </lineage>
</organism>
<evidence type="ECO:0000256" key="1">
    <source>
        <dbReference type="ARBA" id="ARBA00001962"/>
    </source>
</evidence>
<dbReference type="InterPro" id="IPR015879">
    <property type="entry name" value="Ring_hydroxy_dOase_asu_C_dom"/>
</dbReference>
<evidence type="ECO:0000313" key="9">
    <source>
        <dbReference type="Proteomes" id="UP000182063"/>
    </source>
</evidence>
<accession>A0A1L3ZUP7</accession>
<dbReference type="Pfam" id="PF00848">
    <property type="entry name" value="Ring_hydroxyl_A"/>
    <property type="match status" value="1"/>
</dbReference>
<dbReference type="CDD" id="cd08882">
    <property type="entry name" value="RHO_alpha_C_MupW-like"/>
    <property type="match status" value="1"/>
</dbReference>
<dbReference type="Proteomes" id="UP000182063">
    <property type="component" value="Chromosome"/>
</dbReference>
<dbReference type="InterPro" id="IPR036922">
    <property type="entry name" value="Rieske_2Fe-2S_sf"/>
</dbReference>
<gene>
    <name evidence="8" type="ORF">BSL82_08670</name>
</gene>
<evidence type="ECO:0000259" key="7">
    <source>
        <dbReference type="PROSITE" id="PS51296"/>
    </source>
</evidence>
<dbReference type="CDD" id="cd03469">
    <property type="entry name" value="Rieske_RO_Alpha_N"/>
    <property type="match status" value="1"/>
</dbReference>
<dbReference type="AlphaFoldDB" id="A0A1L3ZUP7"/>
<dbReference type="GO" id="GO:0051537">
    <property type="term" value="F:2 iron, 2 sulfur cluster binding"/>
    <property type="evidence" value="ECO:0007669"/>
    <property type="project" value="UniProtKB-KW"/>
</dbReference>
<name>A0A1L3ZUP7_9SPHN</name>
<feature type="domain" description="Rieske" evidence="7">
    <location>
        <begin position="80"/>
        <end position="187"/>
    </location>
</feature>
<dbReference type="EMBL" id="CP018221">
    <property type="protein sequence ID" value="API59374.1"/>
    <property type="molecule type" value="Genomic_DNA"/>
</dbReference>
<dbReference type="InterPro" id="IPR017941">
    <property type="entry name" value="Rieske_2Fe-2S"/>
</dbReference>
<dbReference type="PANTHER" id="PTHR43756">
    <property type="entry name" value="CHOLINE MONOOXYGENASE, CHLOROPLASTIC"/>
    <property type="match status" value="1"/>
</dbReference>
<keyword evidence="5" id="KW-0408">Iron</keyword>
<dbReference type="OrthoDB" id="7458380at2"/>
<dbReference type="Gene3D" id="3.90.380.10">
    <property type="entry name" value="Naphthalene 1,2-dioxygenase Alpha Subunit, Chain A, domain 1"/>
    <property type="match status" value="1"/>
</dbReference>
<keyword evidence="9" id="KW-1185">Reference proteome</keyword>
<keyword evidence="6" id="KW-0411">Iron-sulfur</keyword>
<evidence type="ECO:0000256" key="3">
    <source>
        <dbReference type="ARBA" id="ARBA00022723"/>
    </source>
</evidence>
<dbReference type="GO" id="GO:0005506">
    <property type="term" value="F:iron ion binding"/>
    <property type="evidence" value="ECO:0007669"/>
    <property type="project" value="InterPro"/>
</dbReference>
<protein>
    <recommendedName>
        <fullName evidence="7">Rieske domain-containing protein</fullName>
    </recommendedName>
</protein>
<dbReference type="SUPFAM" id="SSF55961">
    <property type="entry name" value="Bet v1-like"/>
    <property type="match status" value="1"/>
</dbReference>
<proteinExistence type="predicted"/>
<evidence type="ECO:0000313" key="8">
    <source>
        <dbReference type="EMBL" id="API59374.1"/>
    </source>
</evidence>
<evidence type="ECO:0000256" key="5">
    <source>
        <dbReference type="ARBA" id="ARBA00023004"/>
    </source>
</evidence>
<comment type="cofactor">
    <cofactor evidence="1">
        <name>Fe cation</name>
        <dbReference type="ChEBI" id="CHEBI:24875"/>
    </cofactor>
</comment>
<evidence type="ECO:0000256" key="6">
    <source>
        <dbReference type="ARBA" id="ARBA00023014"/>
    </source>
</evidence>
<dbReference type="InterPro" id="IPR001663">
    <property type="entry name" value="Rng_hydr_dOase-A"/>
</dbReference>
<sequence length="475" mass="54267">MGAVMVYQYYHIDYGKPDPGSRIEDVPTYADILKADDVPLPPIVQEQGNHQPAPRLITYDRYYSKDIFDQEIEKIWKKHWQVACREEDIPNVGDRISYDVVGMSFVVVRSGPSEFKAFHNSCRHRGRKLCDKKGSGGHLQCAFHGWTYGLDGKLNWIPFEQEFPNVDRAQYSLAEVPTARWGGNVFINPDVNAEPFETFLGPLARHWVDCPQEDRYTALHVRKKVRCNWKSAQEAFNEAYHVVETHADGMPMFGSALTQIDCWEEENARVNRLITPGMVVDPYIADRVSTHEGLRVFCSAYGFEAPPADRGQTGPDARRYAAEQIRRRLEQATGRDFSGRAPAYFLDMAKYAVFPNFHPWWGEMLPWWYRFLPYENDPEASTMEIRVLQPIPADGKLPPPAEVVEIDFDEKGMDYPQLGPLGHLVDQDMANMIAVQKGFKAAAAGKDFLTLAPRAEAQIAHFYEVYDKLMGFDRS</sequence>
<keyword evidence="4" id="KW-0560">Oxidoreductase</keyword>
<dbReference type="SUPFAM" id="SSF50022">
    <property type="entry name" value="ISP domain"/>
    <property type="match status" value="1"/>
</dbReference>
<dbReference type="Pfam" id="PF00355">
    <property type="entry name" value="Rieske"/>
    <property type="match status" value="1"/>
</dbReference>
<dbReference type="PANTHER" id="PTHR43756:SF5">
    <property type="entry name" value="CHOLINE MONOOXYGENASE, CHLOROPLASTIC"/>
    <property type="match status" value="1"/>
</dbReference>
<dbReference type="GO" id="GO:0016491">
    <property type="term" value="F:oxidoreductase activity"/>
    <property type="evidence" value="ECO:0007669"/>
    <property type="project" value="UniProtKB-KW"/>
</dbReference>
<reference evidence="9" key="1">
    <citation type="submission" date="2016-11" db="EMBL/GenBank/DDBJ databases">
        <title>Complete Genome Sequence of alachlor-degrading Sphingomonas sp. strain JJ-A5.</title>
        <authorList>
            <person name="Lee H."/>
            <person name="Ka J.-O."/>
        </authorList>
    </citation>
    <scope>NUCLEOTIDE SEQUENCE [LARGE SCALE GENOMIC DNA]</scope>
    <source>
        <strain evidence="9">JJ-A5</strain>
    </source>
</reference>
<dbReference type="PRINTS" id="PR00090">
    <property type="entry name" value="RNGDIOXGNASE"/>
</dbReference>
<dbReference type="STRING" id="1921510.BSL82_08670"/>
<evidence type="ECO:0000256" key="2">
    <source>
        <dbReference type="ARBA" id="ARBA00022714"/>
    </source>
</evidence>
<dbReference type="RefSeq" id="WP_072596925.1">
    <property type="nucleotide sequence ID" value="NZ_CP018221.1"/>
</dbReference>
<keyword evidence="2" id="KW-0001">2Fe-2S</keyword>
<dbReference type="Gene3D" id="2.102.10.10">
    <property type="entry name" value="Rieske [2Fe-2S] iron-sulphur domain"/>
    <property type="match status" value="1"/>
</dbReference>
<dbReference type="KEGG" id="sphj:BSL82_08670"/>
<dbReference type="PROSITE" id="PS51296">
    <property type="entry name" value="RIESKE"/>
    <property type="match status" value="1"/>
</dbReference>
<evidence type="ECO:0000256" key="4">
    <source>
        <dbReference type="ARBA" id="ARBA00023002"/>
    </source>
</evidence>
<keyword evidence="3" id="KW-0479">Metal-binding</keyword>